<comment type="caution">
    <text evidence="1">The sequence shown here is derived from an EMBL/GenBank/DDBJ whole genome shotgun (WGS) entry which is preliminary data.</text>
</comment>
<dbReference type="EMBL" id="VSSQ01000792">
    <property type="protein sequence ID" value="MPM01388.1"/>
    <property type="molecule type" value="Genomic_DNA"/>
</dbReference>
<accession>A0A644WD05</accession>
<organism evidence="1">
    <name type="scientific">bioreactor metagenome</name>
    <dbReference type="NCBI Taxonomy" id="1076179"/>
    <lineage>
        <taxon>unclassified sequences</taxon>
        <taxon>metagenomes</taxon>
        <taxon>ecological metagenomes</taxon>
    </lineage>
</organism>
<gene>
    <name evidence="1" type="ORF">SDC9_47628</name>
</gene>
<sequence length="66" mass="7290">MAEDCDIDQVLQTGLKIAVQKRVAQYPLVFCAADGKVILQDHLILGDGPRFIGAEHVHRAEVLHRA</sequence>
<proteinExistence type="predicted"/>
<dbReference type="AlphaFoldDB" id="A0A644WD05"/>
<evidence type="ECO:0000313" key="1">
    <source>
        <dbReference type="EMBL" id="MPM01388.1"/>
    </source>
</evidence>
<reference evidence="1" key="1">
    <citation type="submission" date="2019-08" db="EMBL/GenBank/DDBJ databases">
        <authorList>
            <person name="Kucharzyk K."/>
            <person name="Murdoch R.W."/>
            <person name="Higgins S."/>
            <person name="Loffler F."/>
        </authorList>
    </citation>
    <scope>NUCLEOTIDE SEQUENCE</scope>
</reference>
<protein>
    <submittedName>
        <fullName evidence="1">Uncharacterized protein</fullName>
    </submittedName>
</protein>
<name>A0A644WD05_9ZZZZ</name>